<sequence length="176" mass="20086">MRMLRELSQLELEIGVAIMYSIWTRRNIGEFDSKFSSPNSVMKRARVCLYDFHDARNEGKSARRKLEQTEQSRKWQTPEGLCVKVNFDAALDLKVQKMGVGVVMKDGRGDVLTSLSAPTMYVTSPFVVECKALRRALKLCKELGCYNVCFEGDAKRVVDTMNKEVEDDSWEVQFVG</sequence>
<dbReference type="Gene3D" id="3.30.420.10">
    <property type="entry name" value="Ribonuclease H-like superfamily/Ribonuclease H"/>
    <property type="match status" value="1"/>
</dbReference>
<organism evidence="1 2">
    <name type="scientific">Juglans regia</name>
    <name type="common">English walnut</name>
    <dbReference type="NCBI Taxonomy" id="51240"/>
    <lineage>
        <taxon>Eukaryota</taxon>
        <taxon>Viridiplantae</taxon>
        <taxon>Streptophyta</taxon>
        <taxon>Embryophyta</taxon>
        <taxon>Tracheophyta</taxon>
        <taxon>Spermatophyta</taxon>
        <taxon>Magnoliopsida</taxon>
        <taxon>eudicotyledons</taxon>
        <taxon>Gunneridae</taxon>
        <taxon>Pentapetalae</taxon>
        <taxon>rosids</taxon>
        <taxon>fabids</taxon>
        <taxon>Fagales</taxon>
        <taxon>Juglandaceae</taxon>
        <taxon>Juglans</taxon>
    </lineage>
</organism>
<dbReference type="GO" id="GO:0003676">
    <property type="term" value="F:nucleic acid binding"/>
    <property type="evidence" value="ECO:0007669"/>
    <property type="project" value="InterPro"/>
</dbReference>
<dbReference type="OrthoDB" id="1906820at2759"/>
<dbReference type="PANTHER" id="PTHR47074">
    <property type="entry name" value="BNAC02G40300D PROTEIN"/>
    <property type="match status" value="1"/>
</dbReference>
<dbReference type="InterPro" id="IPR052929">
    <property type="entry name" value="RNase_H-like_EbsB-rel"/>
</dbReference>
<dbReference type="SUPFAM" id="SSF53098">
    <property type="entry name" value="Ribonuclease H-like"/>
    <property type="match status" value="1"/>
</dbReference>
<dbReference type="KEGG" id="jre:108991162"/>
<name>A0A2I4ENC0_JUGRE</name>
<dbReference type="Proteomes" id="UP000235220">
    <property type="component" value="Chromosome 2"/>
</dbReference>
<dbReference type="InterPro" id="IPR044730">
    <property type="entry name" value="RNase_H-like_dom_plant"/>
</dbReference>
<dbReference type="PANTHER" id="PTHR47074:SF48">
    <property type="entry name" value="POLYNUCLEOTIDYL TRANSFERASE, RIBONUCLEASE H-LIKE SUPERFAMILY PROTEIN"/>
    <property type="match status" value="1"/>
</dbReference>
<keyword evidence="1" id="KW-1185">Reference proteome</keyword>
<dbReference type="InterPro" id="IPR036397">
    <property type="entry name" value="RNaseH_sf"/>
</dbReference>
<dbReference type="RefSeq" id="XP_018820894.1">
    <property type="nucleotide sequence ID" value="XM_018965349.1"/>
</dbReference>
<reference evidence="2" key="1">
    <citation type="submission" date="2025-08" db="UniProtKB">
        <authorList>
            <consortium name="RefSeq"/>
        </authorList>
    </citation>
    <scope>IDENTIFICATION</scope>
    <source>
        <tissue evidence="2">Leaves</tissue>
    </source>
</reference>
<dbReference type="InterPro" id="IPR012337">
    <property type="entry name" value="RNaseH-like_sf"/>
</dbReference>
<dbReference type="Gramene" id="Jr02_00100_p1">
    <property type="protein sequence ID" value="cds.Jr02_00100_p1"/>
    <property type="gene ID" value="Jr02_00100"/>
</dbReference>
<dbReference type="CDD" id="cd06222">
    <property type="entry name" value="RNase_H_like"/>
    <property type="match status" value="1"/>
</dbReference>
<dbReference type="InterPro" id="IPR002156">
    <property type="entry name" value="RNaseH_domain"/>
</dbReference>
<protein>
    <submittedName>
        <fullName evidence="2">Uncharacterized protein LOC108991162</fullName>
    </submittedName>
</protein>
<proteinExistence type="predicted"/>
<dbReference type="GO" id="GO:0004523">
    <property type="term" value="F:RNA-DNA hybrid ribonuclease activity"/>
    <property type="evidence" value="ECO:0007669"/>
    <property type="project" value="InterPro"/>
</dbReference>
<dbReference type="AlphaFoldDB" id="A0A2I4ENC0"/>
<evidence type="ECO:0000313" key="2">
    <source>
        <dbReference type="RefSeq" id="XP_018820894.1"/>
    </source>
</evidence>
<dbReference type="Pfam" id="PF13456">
    <property type="entry name" value="RVT_3"/>
    <property type="match status" value="1"/>
</dbReference>
<gene>
    <name evidence="2" type="primary">LOC108991162</name>
</gene>
<accession>A0A2I4ENC0</accession>
<dbReference type="GeneID" id="108991162"/>
<evidence type="ECO:0000313" key="1">
    <source>
        <dbReference type="Proteomes" id="UP000235220"/>
    </source>
</evidence>